<dbReference type="PRINTS" id="PR00038">
    <property type="entry name" value="HTHLUXR"/>
</dbReference>
<dbReference type="PANTHER" id="PTHR43214:SF24">
    <property type="entry name" value="TRANSCRIPTIONAL REGULATORY PROTEIN NARL-RELATED"/>
    <property type="match status" value="1"/>
</dbReference>
<evidence type="ECO:0000256" key="5">
    <source>
        <dbReference type="PROSITE-ProRule" id="PRU00169"/>
    </source>
</evidence>
<keyword evidence="2" id="KW-0805">Transcription regulation</keyword>
<feature type="modified residue" description="4-aspartylphosphate" evidence="5">
    <location>
        <position position="59"/>
    </location>
</feature>
<dbReference type="PANTHER" id="PTHR43214">
    <property type="entry name" value="TWO-COMPONENT RESPONSE REGULATOR"/>
    <property type="match status" value="1"/>
</dbReference>
<dbReference type="SMART" id="SM00421">
    <property type="entry name" value="HTH_LUXR"/>
    <property type="match status" value="1"/>
</dbReference>
<organism evidence="8 9">
    <name type="scientific">Corynebacterium bovis DSM 20582 = CIP 54.80</name>
    <dbReference type="NCBI Taxonomy" id="927655"/>
    <lineage>
        <taxon>Bacteria</taxon>
        <taxon>Bacillati</taxon>
        <taxon>Actinomycetota</taxon>
        <taxon>Actinomycetes</taxon>
        <taxon>Mycobacteriales</taxon>
        <taxon>Corynebacteriaceae</taxon>
        <taxon>Corynebacterium</taxon>
    </lineage>
</organism>
<dbReference type="EMBL" id="JACHWT010000004">
    <property type="protein sequence ID" value="MBB3115986.1"/>
    <property type="molecule type" value="Genomic_DNA"/>
</dbReference>
<dbReference type="Gene3D" id="3.40.50.2300">
    <property type="match status" value="1"/>
</dbReference>
<dbReference type="GeneID" id="60809029"/>
<dbReference type="InterPro" id="IPR016032">
    <property type="entry name" value="Sig_transdc_resp-reg_C-effctor"/>
</dbReference>
<dbReference type="PROSITE" id="PS50110">
    <property type="entry name" value="RESPONSE_REGULATORY"/>
    <property type="match status" value="1"/>
</dbReference>
<comment type="caution">
    <text evidence="8">The sequence shown here is derived from an EMBL/GenBank/DDBJ whole genome shotgun (WGS) entry which is preliminary data.</text>
</comment>
<dbReference type="SMART" id="SM00448">
    <property type="entry name" value="REC"/>
    <property type="match status" value="1"/>
</dbReference>
<evidence type="ECO:0000259" key="6">
    <source>
        <dbReference type="PROSITE" id="PS50043"/>
    </source>
</evidence>
<dbReference type="Pfam" id="PF00196">
    <property type="entry name" value="GerE"/>
    <property type="match status" value="1"/>
</dbReference>
<evidence type="ECO:0000256" key="4">
    <source>
        <dbReference type="ARBA" id="ARBA00023163"/>
    </source>
</evidence>
<feature type="domain" description="Response regulatory" evidence="7">
    <location>
        <begin position="8"/>
        <end position="123"/>
    </location>
</feature>
<dbReference type="PROSITE" id="PS50043">
    <property type="entry name" value="HTH_LUXR_2"/>
    <property type="match status" value="1"/>
</dbReference>
<dbReference type="SUPFAM" id="SSF52172">
    <property type="entry name" value="CheY-like"/>
    <property type="match status" value="1"/>
</dbReference>
<dbReference type="InterPro" id="IPR058245">
    <property type="entry name" value="NreC/VraR/RcsB-like_REC"/>
</dbReference>
<dbReference type="Pfam" id="PF00072">
    <property type="entry name" value="Response_reg"/>
    <property type="match status" value="1"/>
</dbReference>
<evidence type="ECO:0000313" key="9">
    <source>
        <dbReference type="Proteomes" id="UP000612712"/>
    </source>
</evidence>
<dbReference type="GO" id="GO:0006355">
    <property type="term" value="P:regulation of DNA-templated transcription"/>
    <property type="evidence" value="ECO:0007669"/>
    <property type="project" value="InterPro"/>
</dbReference>
<keyword evidence="1 5" id="KW-0597">Phosphoprotein</keyword>
<dbReference type="AlphaFoldDB" id="A0A8H9Y9J4"/>
<dbReference type="InterPro" id="IPR039420">
    <property type="entry name" value="WalR-like"/>
</dbReference>
<dbReference type="CDD" id="cd06170">
    <property type="entry name" value="LuxR_C_like"/>
    <property type="match status" value="1"/>
</dbReference>
<reference evidence="8" key="1">
    <citation type="submission" date="2020-08" db="EMBL/GenBank/DDBJ databases">
        <title>Sequencing the genomes of 1000 actinobacteria strains.</title>
        <authorList>
            <person name="Klenk H.-P."/>
        </authorList>
    </citation>
    <scope>NUCLEOTIDE SEQUENCE</scope>
    <source>
        <strain evidence="8">DSM 20582</strain>
    </source>
</reference>
<gene>
    <name evidence="8" type="ORF">FHU32_001205</name>
</gene>
<dbReference type="InterPro" id="IPR001789">
    <property type="entry name" value="Sig_transdc_resp-reg_receiver"/>
</dbReference>
<evidence type="ECO:0000313" key="8">
    <source>
        <dbReference type="EMBL" id="MBB3115986.1"/>
    </source>
</evidence>
<accession>A0A8H9Y9J4</accession>
<keyword evidence="3 8" id="KW-0238">DNA-binding</keyword>
<dbReference type="PROSITE" id="PS00622">
    <property type="entry name" value="HTH_LUXR_1"/>
    <property type="match status" value="1"/>
</dbReference>
<protein>
    <submittedName>
        <fullName evidence="8">DNA-binding NarL/FixJ family response regulator</fullName>
    </submittedName>
</protein>
<feature type="domain" description="HTH luxR-type" evidence="6">
    <location>
        <begin position="146"/>
        <end position="211"/>
    </location>
</feature>
<sequence length="225" mass="23314">MTATRTIRVLVAEDQPMIRAAFASLLSAQPDIEVVGTVADGAAAVREAGRLHPAVTLMDIRMPVMDGIAATRGIRAARASNVLVLTTFREESLVLGAVEAGASGFLLKDSDPTVLLTAVHRIAAGEGFLDPAVTPTVLGHVTTTAAPATVPGFTARESEVLALVCEGMGNRDIADRLVVAESTVKTHVKALLGKTGSRDRVGLVVWAARRGLLGSDGPLRGTPPP</sequence>
<dbReference type="CDD" id="cd17535">
    <property type="entry name" value="REC_NarL-like"/>
    <property type="match status" value="1"/>
</dbReference>
<evidence type="ECO:0000256" key="1">
    <source>
        <dbReference type="ARBA" id="ARBA00022553"/>
    </source>
</evidence>
<dbReference type="InterPro" id="IPR000792">
    <property type="entry name" value="Tscrpt_reg_LuxR_C"/>
</dbReference>
<dbReference type="RefSeq" id="WP_043362293.1">
    <property type="nucleotide sequence ID" value="NZ_AENJ01000274.1"/>
</dbReference>
<name>A0A8H9Y9J4_9CORY</name>
<dbReference type="InterPro" id="IPR011006">
    <property type="entry name" value="CheY-like_superfamily"/>
</dbReference>
<keyword evidence="4" id="KW-0804">Transcription</keyword>
<evidence type="ECO:0000256" key="3">
    <source>
        <dbReference type="ARBA" id="ARBA00023125"/>
    </source>
</evidence>
<evidence type="ECO:0000256" key="2">
    <source>
        <dbReference type="ARBA" id="ARBA00023015"/>
    </source>
</evidence>
<dbReference type="GO" id="GO:0003677">
    <property type="term" value="F:DNA binding"/>
    <property type="evidence" value="ECO:0007669"/>
    <property type="project" value="UniProtKB-KW"/>
</dbReference>
<proteinExistence type="predicted"/>
<dbReference type="GO" id="GO:0000160">
    <property type="term" value="P:phosphorelay signal transduction system"/>
    <property type="evidence" value="ECO:0007669"/>
    <property type="project" value="InterPro"/>
</dbReference>
<evidence type="ECO:0000259" key="7">
    <source>
        <dbReference type="PROSITE" id="PS50110"/>
    </source>
</evidence>
<dbReference type="Proteomes" id="UP000612712">
    <property type="component" value="Unassembled WGS sequence"/>
</dbReference>
<dbReference type="SUPFAM" id="SSF46894">
    <property type="entry name" value="C-terminal effector domain of the bipartite response regulators"/>
    <property type="match status" value="1"/>
</dbReference>